<dbReference type="AlphaFoldDB" id="A0A210QMI2"/>
<dbReference type="PANTHER" id="PTHR12271">
    <property type="entry name" value="POLY A POLYMERASE CID PAP -RELATED"/>
    <property type="match status" value="1"/>
</dbReference>
<dbReference type="SUPFAM" id="SSF81301">
    <property type="entry name" value="Nucleotidyltransferase"/>
    <property type="match status" value="1"/>
</dbReference>
<protein>
    <submittedName>
        <fullName evidence="2">Caffeine-induced protein 16</fullName>
    </submittedName>
</protein>
<dbReference type="OrthoDB" id="434989at2759"/>
<dbReference type="CDD" id="cd05402">
    <property type="entry name" value="NT_PAP_TUTase"/>
    <property type="match status" value="1"/>
</dbReference>
<reference evidence="2 3" key="1">
    <citation type="journal article" date="2017" name="Nat. Ecol. Evol.">
        <title>Scallop genome provides insights into evolution of bilaterian karyotype and development.</title>
        <authorList>
            <person name="Wang S."/>
            <person name="Zhang J."/>
            <person name="Jiao W."/>
            <person name="Li J."/>
            <person name="Xun X."/>
            <person name="Sun Y."/>
            <person name="Guo X."/>
            <person name="Huan P."/>
            <person name="Dong B."/>
            <person name="Zhang L."/>
            <person name="Hu X."/>
            <person name="Sun X."/>
            <person name="Wang J."/>
            <person name="Zhao C."/>
            <person name="Wang Y."/>
            <person name="Wang D."/>
            <person name="Huang X."/>
            <person name="Wang R."/>
            <person name="Lv J."/>
            <person name="Li Y."/>
            <person name="Zhang Z."/>
            <person name="Liu B."/>
            <person name="Lu W."/>
            <person name="Hui Y."/>
            <person name="Liang J."/>
            <person name="Zhou Z."/>
            <person name="Hou R."/>
            <person name="Li X."/>
            <person name="Liu Y."/>
            <person name="Li H."/>
            <person name="Ning X."/>
            <person name="Lin Y."/>
            <person name="Zhao L."/>
            <person name="Xing Q."/>
            <person name="Dou J."/>
            <person name="Li Y."/>
            <person name="Mao J."/>
            <person name="Guo H."/>
            <person name="Dou H."/>
            <person name="Li T."/>
            <person name="Mu C."/>
            <person name="Jiang W."/>
            <person name="Fu Q."/>
            <person name="Fu X."/>
            <person name="Miao Y."/>
            <person name="Liu J."/>
            <person name="Yu Q."/>
            <person name="Li R."/>
            <person name="Liao H."/>
            <person name="Li X."/>
            <person name="Kong Y."/>
            <person name="Jiang Z."/>
            <person name="Chourrout D."/>
            <person name="Li R."/>
            <person name="Bao Z."/>
        </authorList>
    </citation>
    <scope>NUCLEOTIDE SEQUENCE [LARGE SCALE GENOMIC DNA]</scope>
    <source>
        <strain evidence="2 3">PY_sf001</strain>
    </source>
</reference>
<dbReference type="STRING" id="6573.A0A210QMI2"/>
<dbReference type="GO" id="GO:0031123">
    <property type="term" value="P:RNA 3'-end processing"/>
    <property type="evidence" value="ECO:0007669"/>
    <property type="project" value="TreeGrafter"/>
</dbReference>
<name>A0A210QMI2_MIZYE</name>
<dbReference type="EMBL" id="NEDP02002897">
    <property type="protein sequence ID" value="OWF49938.1"/>
    <property type="molecule type" value="Genomic_DNA"/>
</dbReference>
<dbReference type="PANTHER" id="PTHR12271:SF40">
    <property type="entry name" value="POLY(A) RNA POLYMERASE GLD2"/>
    <property type="match status" value="1"/>
</dbReference>
<dbReference type="GO" id="GO:0016779">
    <property type="term" value="F:nucleotidyltransferase activity"/>
    <property type="evidence" value="ECO:0007669"/>
    <property type="project" value="TreeGrafter"/>
</dbReference>
<sequence length="521" mass="59408">MAATRCNGPGTFCKLLSRKSSFIQTLLYRYASTDSLKMVKLQSDKLEERRTQIKVNKRTNIKPNNVKSTDSEDIHVYRKDRKMENRKKNNGQHAPSFWKMIERRLVEAKTHYVITKTNLQKLDAGTLKSLEGIHITKQTVIVRSLNEEGHRWLAQQKRFTGNLDFATGPQNVVAYLKQFRDVSVNNQLLQFNYILRQNKSHQIAYFMVYNEIQDVLMKSLPKLSVGIHGSAVTNLGCKGSDLDIVINVSTNKRKMFDQVKTKLEEAESLNIGFCAPHARVPIINVQHCPTKISCDISIESFAQSNSNPMVNAEVLYTMSVLDDRFCSLVRIIKYWASCRGLCKAGANPSPHGITWTLLTLFYFQQKGILPAARRLYCYQTAGAQKTRTRAVLSSENNALCQPLDTPTMRSIDDISKDLKKNDELLVDLLKGFCDYYLAFDFSKRKISIYDGVYYQRTLRHLRVSDGAMEIPLEYKECYNTNVSKNVTSGVINVMKKELTNLHKALNNNNLGSVLKESGRQL</sequence>
<comment type="caution">
    <text evidence="2">The sequence shown here is derived from an EMBL/GenBank/DDBJ whole genome shotgun (WGS) entry which is preliminary data.</text>
</comment>
<keyword evidence="3" id="KW-1185">Reference proteome</keyword>
<dbReference type="Gene3D" id="3.30.460.10">
    <property type="entry name" value="Beta Polymerase, domain 2"/>
    <property type="match status" value="1"/>
</dbReference>
<dbReference type="InterPro" id="IPR054708">
    <property type="entry name" value="MTPAP-like_central"/>
</dbReference>
<dbReference type="InterPro" id="IPR043519">
    <property type="entry name" value="NT_sf"/>
</dbReference>
<dbReference type="Gene3D" id="1.10.1410.10">
    <property type="match status" value="1"/>
</dbReference>
<gene>
    <name evidence="2" type="ORF">KP79_PYT04028</name>
</gene>
<proteinExistence type="predicted"/>
<evidence type="ECO:0000313" key="2">
    <source>
        <dbReference type="EMBL" id="OWF49938.1"/>
    </source>
</evidence>
<dbReference type="Proteomes" id="UP000242188">
    <property type="component" value="Unassembled WGS sequence"/>
</dbReference>
<feature type="domain" description="Poly(A) RNA polymerase mitochondrial-like central palm" evidence="1">
    <location>
        <begin position="186"/>
        <end position="300"/>
    </location>
</feature>
<evidence type="ECO:0000313" key="3">
    <source>
        <dbReference type="Proteomes" id="UP000242188"/>
    </source>
</evidence>
<dbReference type="Pfam" id="PF22600">
    <property type="entry name" value="MTPAP-like_central"/>
    <property type="match status" value="1"/>
</dbReference>
<organism evidence="2 3">
    <name type="scientific">Mizuhopecten yessoensis</name>
    <name type="common">Japanese scallop</name>
    <name type="synonym">Patinopecten yessoensis</name>
    <dbReference type="NCBI Taxonomy" id="6573"/>
    <lineage>
        <taxon>Eukaryota</taxon>
        <taxon>Metazoa</taxon>
        <taxon>Spiralia</taxon>
        <taxon>Lophotrochozoa</taxon>
        <taxon>Mollusca</taxon>
        <taxon>Bivalvia</taxon>
        <taxon>Autobranchia</taxon>
        <taxon>Pteriomorphia</taxon>
        <taxon>Pectinida</taxon>
        <taxon>Pectinoidea</taxon>
        <taxon>Pectinidae</taxon>
        <taxon>Mizuhopecten</taxon>
    </lineage>
</organism>
<evidence type="ECO:0000259" key="1">
    <source>
        <dbReference type="Pfam" id="PF22600"/>
    </source>
</evidence>
<dbReference type="SUPFAM" id="SSF81631">
    <property type="entry name" value="PAP/OAS1 substrate-binding domain"/>
    <property type="match status" value="1"/>
</dbReference>
<accession>A0A210QMI2</accession>